<dbReference type="GeneID" id="1019709"/>
<sequence>MTFKVLIRIAEHQGRLHVHSPYSKAFAARARKLNGLWSPETKTWHFSPDKEQPVRRALKDVYGWDEFTTPELCTVQLTVTPEAVLNKHTLTIAGVTLLSRLRRNYSVWLGDNVRIISGNFPEAAGSPQYPLIMGVKAQPVVIHVQEFPVDAVSTIPPRFNPIVITAPPSIDIAALRAEREQLTRRISEIDKKIARAVHPTIQTEAA</sequence>
<dbReference type="AlphaFoldDB" id="Q8NPR4"/>
<dbReference type="HOGENOM" id="CLU_1352740_0_0_11"/>
<evidence type="ECO:0000313" key="1">
    <source>
        <dbReference type="EMBL" id="BAB99140.1"/>
    </source>
</evidence>
<accession>Q8NPR4</accession>
<evidence type="ECO:0000313" key="2">
    <source>
        <dbReference type="Proteomes" id="UP000000582"/>
    </source>
</evidence>
<gene>
    <name evidence="1" type="ordered locus">Cgl1747</name>
</gene>
<organism evidence="1 2">
    <name type="scientific">Corynebacterium glutamicum (strain ATCC 13032 / DSM 20300 / JCM 1318 / BCRC 11384 / CCUG 27702 / LMG 3730 / NBRC 12168 / NCIMB 10025 / NRRL B-2784 / 534)</name>
    <dbReference type="NCBI Taxonomy" id="196627"/>
    <lineage>
        <taxon>Bacteria</taxon>
        <taxon>Bacillati</taxon>
        <taxon>Actinomycetota</taxon>
        <taxon>Actinomycetes</taxon>
        <taxon>Mycobacteriales</taxon>
        <taxon>Corynebacteriaceae</taxon>
        <taxon>Corynebacterium</taxon>
    </lineage>
</organism>
<dbReference type="EMBL" id="BA000036">
    <property type="protein sequence ID" value="BAB99140.1"/>
    <property type="molecule type" value="Genomic_DNA"/>
</dbReference>
<protein>
    <submittedName>
        <fullName evidence="1">Uncharacterized protein</fullName>
    </submittedName>
</protein>
<dbReference type="OrthoDB" id="4556252at2"/>
<dbReference type="KEGG" id="cgb:cg1967"/>
<keyword evidence="2" id="KW-1185">Reference proteome</keyword>
<dbReference type="STRING" id="196627.cg1967"/>
<dbReference type="RefSeq" id="WP_011265805.1">
    <property type="nucleotide sequence ID" value="NC_003450.3"/>
</dbReference>
<proteinExistence type="predicted"/>
<dbReference type="Proteomes" id="UP000000582">
    <property type="component" value="Chromosome"/>
</dbReference>
<dbReference type="PATRIC" id="fig|196627.13.peg.1699"/>
<dbReference type="BioCyc" id="CORYNE:G18NG-11339-MONOMER"/>
<dbReference type="KEGG" id="cgl:Cgl1747"/>
<dbReference type="eggNOG" id="ENOG502ZTXQ">
    <property type="taxonomic scope" value="Bacteria"/>
</dbReference>
<reference evidence="2" key="1">
    <citation type="journal article" date="2003" name="Appl. Microbiol. Biotechnol.">
        <title>The Corynebacterium glutamicum genome: features and impacts on biotechnological processes.</title>
        <authorList>
            <person name="Ikeda M."/>
            <person name="Nakagawa S."/>
        </authorList>
    </citation>
    <scope>NUCLEOTIDE SEQUENCE [LARGE SCALE GENOMIC DNA]</scope>
    <source>
        <strain evidence="2">ATCC 13032 / DSM 20300 / BCRC 11384 / JCM 1318 / LMG 3730 / NCIMB 10025</strain>
    </source>
</reference>
<name>Q8NPR4_CORGL</name>
<accession>Q6M4N0</accession>